<protein>
    <submittedName>
        <fullName evidence="1">Uncharacterized protein</fullName>
    </submittedName>
</protein>
<proteinExistence type="predicted"/>
<comment type="caution">
    <text evidence="1">The sequence shown here is derived from an EMBL/GenBank/DDBJ whole genome shotgun (WGS) entry which is preliminary data.</text>
</comment>
<accession>X1RB15</accession>
<organism evidence="1">
    <name type="scientific">marine sediment metagenome</name>
    <dbReference type="NCBI Taxonomy" id="412755"/>
    <lineage>
        <taxon>unclassified sequences</taxon>
        <taxon>metagenomes</taxon>
        <taxon>ecological metagenomes</taxon>
    </lineage>
</organism>
<feature type="non-terminal residue" evidence="1">
    <location>
        <position position="1"/>
    </location>
</feature>
<dbReference type="EMBL" id="BARW01007901">
    <property type="protein sequence ID" value="GAI77748.1"/>
    <property type="molecule type" value="Genomic_DNA"/>
</dbReference>
<evidence type="ECO:0000313" key="1">
    <source>
        <dbReference type="EMBL" id="GAI77748.1"/>
    </source>
</evidence>
<dbReference type="AlphaFoldDB" id="X1RB15"/>
<sequence>ICENQEEREKVRVFSTHFRKEYPDPIKKVNEDFLRNMISTKEKYASLTIPKAFWREGNNDLKSFRYINAFFNFYFILEGLYGNRKTKNYAVEREFEKSKEFNEFVEWMIDHLKKAPRHLKKINEMLKYRSKNLDVDGIIHLVVATRGDLHHFADDPNKTRGTPFNHKEFESIAWVALGLATRAILQKIIEINMSS</sequence>
<gene>
    <name evidence="1" type="ORF">S12H4_16343</name>
</gene>
<name>X1RB15_9ZZZZ</name>
<reference evidence="1" key="1">
    <citation type="journal article" date="2014" name="Front. Microbiol.">
        <title>High frequency of phylogenetically diverse reductive dehalogenase-homologous genes in deep subseafloor sedimentary metagenomes.</title>
        <authorList>
            <person name="Kawai M."/>
            <person name="Futagami T."/>
            <person name="Toyoda A."/>
            <person name="Takaki Y."/>
            <person name="Nishi S."/>
            <person name="Hori S."/>
            <person name="Arai W."/>
            <person name="Tsubouchi T."/>
            <person name="Morono Y."/>
            <person name="Uchiyama I."/>
            <person name="Ito T."/>
            <person name="Fujiyama A."/>
            <person name="Inagaki F."/>
            <person name="Takami H."/>
        </authorList>
    </citation>
    <scope>NUCLEOTIDE SEQUENCE</scope>
    <source>
        <strain evidence="1">Expedition CK06-06</strain>
    </source>
</reference>